<name>A0AA41DES9_9SPHN</name>
<evidence type="ECO:0000256" key="14">
    <source>
        <dbReference type="RuleBase" id="RU003357"/>
    </source>
</evidence>
<keyword evidence="6" id="KW-0732">Signal</keyword>
<dbReference type="InterPro" id="IPR039426">
    <property type="entry name" value="TonB-dep_rcpt-like"/>
</dbReference>
<dbReference type="Proteomes" id="UP000704529">
    <property type="component" value="Unassembled WGS sequence"/>
</dbReference>
<evidence type="ECO:0000256" key="7">
    <source>
        <dbReference type="ARBA" id="ARBA00023004"/>
    </source>
</evidence>
<dbReference type="Pfam" id="PF07715">
    <property type="entry name" value="Plug"/>
    <property type="match status" value="1"/>
</dbReference>
<comment type="subcellular location">
    <subcellularLocation>
        <location evidence="1 12">Cell outer membrane</location>
        <topology evidence="1 12">Multi-pass membrane protein</topology>
    </subcellularLocation>
</comment>
<feature type="domain" description="TonB-dependent receptor plug" evidence="16">
    <location>
        <begin position="134"/>
        <end position="239"/>
    </location>
</feature>
<evidence type="ECO:0000256" key="5">
    <source>
        <dbReference type="ARBA" id="ARBA00022692"/>
    </source>
</evidence>
<dbReference type="Gene3D" id="2.170.130.10">
    <property type="entry name" value="TonB-dependent receptor, plug domain"/>
    <property type="match status" value="1"/>
</dbReference>
<dbReference type="EMBL" id="JAFHKU010000130">
    <property type="protein sequence ID" value="MBN3558702.1"/>
    <property type="molecule type" value="Genomic_DNA"/>
</dbReference>
<keyword evidence="5 12" id="KW-0812">Transmembrane</keyword>
<evidence type="ECO:0000256" key="11">
    <source>
        <dbReference type="ARBA" id="ARBA00023237"/>
    </source>
</evidence>
<evidence type="ECO:0000256" key="4">
    <source>
        <dbReference type="ARBA" id="ARBA00022496"/>
    </source>
</evidence>
<keyword evidence="9 14" id="KW-0798">TonB box</keyword>
<dbReference type="PANTHER" id="PTHR32552">
    <property type="entry name" value="FERRICHROME IRON RECEPTOR-RELATED"/>
    <property type="match status" value="1"/>
</dbReference>
<accession>A0AA41DES9</accession>
<evidence type="ECO:0000259" key="16">
    <source>
        <dbReference type="Pfam" id="PF07715"/>
    </source>
</evidence>
<keyword evidence="7" id="KW-0408">Iron</keyword>
<keyword evidence="11 12" id="KW-0998">Cell outer membrane</keyword>
<dbReference type="InterPro" id="IPR010917">
    <property type="entry name" value="TonB_rcpt_CS"/>
</dbReference>
<evidence type="ECO:0000256" key="6">
    <source>
        <dbReference type="ARBA" id="ARBA00022729"/>
    </source>
</evidence>
<reference evidence="18" key="2">
    <citation type="submission" date="2021-01" db="EMBL/GenBank/DDBJ databases">
        <title>Genome Sequencing of Type Strains.</title>
        <authorList>
            <person name="Lemaire J.F."/>
            <person name="Inderbitzin P."/>
            <person name="Collins S.B."/>
            <person name="Wespe N."/>
            <person name="Knight-Connoni V."/>
        </authorList>
    </citation>
    <scope>NUCLEOTIDE SEQUENCE</scope>
    <source>
        <strain evidence="18">DSM 14562</strain>
    </source>
</reference>
<evidence type="ECO:0000256" key="9">
    <source>
        <dbReference type="ARBA" id="ARBA00023077"/>
    </source>
</evidence>
<evidence type="ECO:0000259" key="15">
    <source>
        <dbReference type="Pfam" id="PF00593"/>
    </source>
</evidence>
<comment type="caution">
    <text evidence="18">The sequence shown here is derived from an EMBL/GenBank/DDBJ whole genome shotgun (WGS) entry which is preliminary data.</text>
</comment>
<evidence type="ECO:0000256" key="13">
    <source>
        <dbReference type="PROSITE-ProRule" id="PRU10144"/>
    </source>
</evidence>
<keyword evidence="10 12" id="KW-0472">Membrane</keyword>
<evidence type="ECO:0000256" key="2">
    <source>
        <dbReference type="ARBA" id="ARBA00022448"/>
    </source>
</evidence>
<dbReference type="InterPro" id="IPR012910">
    <property type="entry name" value="Plug_dom"/>
</dbReference>
<keyword evidence="8" id="KW-0406">Ion transport</keyword>
<dbReference type="Pfam" id="PF00593">
    <property type="entry name" value="TonB_dep_Rec_b-barrel"/>
    <property type="match status" value="1"/>
</dbReference>
<feature type="domain" description="TonB-dependent receptor-like beta-barrel" evidence="15">
    <location>
        <begin position="350"/>
        <end position="854"/>
    </location>
</feature>
<keyword evidence="18" id="KW-0675">Receptor</keyword>
<evidence type="ECO:0000256" key="1">
    <source>
        <dbReference type="ARBA" id="ARBA00004571"/>
    </source>
</evidence>
<evidence type="ECO:0000313" key="19">
    <source>
        <dbReference type="Proteomes" id="UP000584663"/>
    </source>
</evidence>
<dbReference type="RefSeq" id="WP_184106468.1">
    <property type="nucleotide sequence ID" value="NZ_JACHNX010000019.1"/>
</dbReference>
<dbReference type="InterPro" id="IPR036942">
    <property type="entry name" value="Beta-barrel_TonB_sf"/>
</dbReference>
<organism evidence="18 20">
    <name type="scientific">Sphingomonas yabuuchiae</name>
    <dbReference type="NCBI Taxonomy" id="172044"/>
    <lineage>
        <taxon>Bacteria</taxon>
        <taxon>Pseudomonadati</taxon>
        <taxon>Pseudomonadota</taxon>
        <taxon>Alphaproteobacteria</taxon>
        <taxon>Sphingomonadales</taxon>
        <taxon>Sphingomonadaceae</taxon>
        <taxon>Sphingomonas</taxon>
    </lineage>
</organism>
<gene>
    <name evidence="17" type="ORF">GGQ89_003318</name>
    <name evidence="18" type="ORF">JYA60_10745</name>
</gene>
<dbReference type="EMBL" id="JACHNX010000019">
    <property type="protein sequence ID" value="MBB4611078.1"/>
    <property type="molecule type" value="Genomic_DNA"/>
</dbReference>
<keyword evidence="2 12" id="KW-0813">Transport</keyword>
<dbReference type="AlphaFoldDB" id="A0AA41DES9"/>
<keyword evidence="3 12" id="KW-1134">Transmembrane beta strand</keyword>
<dbReference type="SUPFAM" id="SSF56935">
    <property type="entry name" value="Porins"/>
    <property type="match status" value="1"/>
</dbReference>
<keyword evidence="19" id="KW-1185">Reference proteome</keyword>
<proteinExistence type="inferred from homology"/>
<evidence type="ECO:0000256" key="10">
    <source>
        <dbReference type="ARBA" id="ARBA00023136"/>
    </source>
</evidence>
<evidence type="ECO:0000256" key="3">
    <source>
        <dbReference type="ARBA" id="ARBA00022452"/>
    </source>
</evidence>
<evidence type="ECO:0000256" key="12">
    <source>
        <dbReference type="PROSITE-ProRule" id="PRU01360"/>
    </source>
</evidence>
<dbReference type="GO" id="GO:0015344">
    <property type="term" value="F:siderophore uptake transmembrane transporter activity"/>
    <property type="evidence" value="ECO:0007669"/>
    <property type="project" value="TreeGrafter"/>
</dbReference>
<dbReference type="GO" id="GO:0009279">
    <property type="term" value="C:cell outer membrane"/>
    <property type="evidence" value="ECO:0007669"/>
    <property type="project" value="UniProtKB-SubCell"/>
</dbReference>
<dbReference type="PANTHER" id="PTHR32552:SF89">
    <property type="entry name" value="CATECHOLATE SIDEROPHORE RECEPTOR FIU"/>
    <property type="match status" value="1"/>
</dbReference>
<feature type="short sequence motif" description="TonB C-terminal box" evidence="13">
    <location>
        <begin position="880"/>
        <end position="897"/>
    </location>
</feature>
<dbReference type="Gene3D" id="3.55.50.30">
    <property type="match status" value="1"/>
</dbReference>
<dbReference type="InterPro" id="IPR000531">
    <property type="entry name" value="Beta-barrel_TonB"/>
</dbReference>
<protein>
    <submittedName>
        <fullName evidence="17">Outer membrane receptor protein involved in Fe transport</fullName>
    </submittedName>
    <submittedName>
        <fullName evidence="18">TonB-dependent receptor</fullName>
    </submittedName>
</protein>
<dbReference type="Proteomes" id="UP000584663">
    <property type="component" value="Unassembled WGS sequence"/>
</dbReference>
<evidence type="ECO:0000313" key="20">
    <source>
        <dbReference type="Proteomes" id="UP000704529"/>
    </source>
</evidence>
<dbReference type="PROSITE" id="PS52016">
    <property type="entry name" value="TONB_DEPENDENT_REC_3"/>
    <property type="match status" value="1"/>
</dbReference>
<reference evidence="17 19" key="1">
    <citation type="submission" date="2020-08" db="EMBL/GenBank/DDBJ databases">
        <title>Genomic Encyclopedia of Type Strains, Phase IV (KMG-IV): sequencing the most valuable type-strain genomes for metagenomic binning, comparative biology and taxonomic classification.</title>
        <authorList>
            <person name="Goeker M."/>
        </authorList>
    </citation>
    <scope>NUCLEOTIDE SEQUENCE [LARGE SCALE GENOMIC DNA]</scope>
    <source>
        <strain evidence="17 19">DSM 14562</strain>
    </source>
</reference>
<dbReference type="PROSITE" id="PS01156">
    <property type="entry name" value="TONB_DEPENDENT_REC_2"/>
    <property type="match status" value="1"/>
</dbReference>
<sequence length="897" mass="95188">MTMFVALALVAAQGDPLLSIDLPAQSVGAGLDRLARQAGDALVARPGDLAGRRSPALNGRMRLSTALARWCAPAGLSCRRIAGGIVVRALGPVPRAIPLRAHPAPPPEDPMTGPDVIVSGRRGMTVQGELERSYSASHLDAVELARRAPQSLAELLSGLPGLWVDSSAGVAANTIRVRGIPLDGYQAIAVQEDGLPVQHDTLPWTDIDQFVRPDLMIESSDYVRGGPSAIFASNAPGGVLNLRTRAPRDRAGGEMRATTTDYGLIRWEGYATGPVGGGGWRVIAGGSVARDPTVRRIASTLGGGQFRLRADHDLGGGGHVSLGVHRLDDDTLNISSFPMRYDGGRITPLPGFDPRRGSFLGPELTRLRFAALGDRPLGRNNRNRMVTPSLTWTQPVAGGVLNLRTHYRASRTERYALSSSGGAIPAAQAIADALPRLTAAFPATTQIALRHASDGSAFVPLPGNDRVIVLNPVAADTRLNEAIVDLSYAHALEAAGHHDLTLGLYAVGYRWDFRRAVARALLEARDQGRRLDLVALDGSGQVLRRATDEGLLSTGSTYEAVQGRQHMIALYAADEWQLGPRWRLDWGLRHERAALSATVERPAMRDGGDPTTLADDRIAVGSGLSDARAKRIARTAATLAVHWRASDRLGAFARATRAMRLPDPGVFRIGGSDQPRALTIEQAELGLIWRHGTTGLDATLFASRFPDIALPDLSLDPATGAVRVGAYQAAARTIGLEVGAGAAPLPGLSLRATVTWQDPRLQSYRIASLTDGAVTVMDLSGRIPRRVPRIMASLSANAALPGTGVTLGGDLSAMGRRYADDANSLALPGFALVNMGARFDATEALTLRLRATNLFDRIAIMQGDALGGEVRAGDNGGIVTVRAQQGRVVSLSADWRF</sequence>
<keyword evidence="4" id="KW-0410">Iron transport</keyword>
<dbReference type="InterPro" id="IPR037066">
    <property type="entry name" value="Plug_dom_sf"/>
</dbReference>
<comment type="similarity">
    <text evidence="12 14">Belongs to the TonB-dependent receptor family.</text>
</comment>
<evidence type="ECO:0000313" key="18">
    <source>
        <dbReference type="EMBL" id="MBN3558702.1"/>
    </source>
</evidence>
<evidence type="ECO:0000313" key="17">
    <source>
        <dbReference type="EMBL" id="MBB4611078.1"/>
    </source>
</evidence>
<evidence type="ECO:0000256" key="8">
    <source>
        <dbReference type="ARBA" id="ARBA00023065"/>
    </source>
</evidence>
<dbReference type="Gene3D" id="2.40.170.20">
    <property type="entry name" value="TonB-dependent receptor, beta-barrel domain"/>
    <property type="match status" value="1"/>
</dbReference>